<feature type="chain" id="PRO_5020297629" description="Sensor of ECF-type sigma factor" evidence="1">
    <location>
        <begin position="22"/>
        <end position="141"/>
    </location>
</feature>
<organism evidence="2 3">
    <name type="scientific">Lacibacter luteus</name>
    <dbReference type="NCBI Taxonomy" id="2508719"/>
    <lineage>
        <taxon>Bacteria</taxon>
        <taxon>Pseudomonadati</taxon>
        <taxon>Bacteroidota</taxon>
        <taxon>Chitinophagia</taxon>
        <taxon>Chitinophagales</taxon>
        <taxon>Chitinophagaceae</taxon>
        <taxon>Lacibacter</taxon>
    </lineage>
</organism>
<evidence type="ECO:0000313" key="3">
    <source>
        <dbReference type="Proteomes" id="UP000290204"/>
    </source>
</evidence>
<dbReference type="RefSeq" id="WP_129131674.1">
    <property type="nucleotide sequence ID" value="NZ_SDHW01000004.1"/>
</dbReference>
<evidence type="ECO:0008006" key="4">
    <source>
        <dbReference type="Google" id="ProtNLM"/>
    </source>
</evidence>
<keyword evidence="1" id="KW-0732">Signal</keyword>
<evidence type="ECO:0000256" key="1">
    <source>
        <dbReference type="SAM" id="SignalP"/>
    </source>
</evidence>
<gene>
    <name evidence="2" type="ORF">ESA94_14655</name>
</gene>
<dbReference type="AlphaFoldDB" id="A0A4Q1CHI3"/>
<dbReference type="Proteomes" id="UP000290204">
    <property type="component" value="Unassembled WGS sequence"/>
</dbReference>
<sequence length="141" mass="16975">MKKIVTLTMIVLFGLSSMLYAQDQPDTKEQEKIRALEIAFISRKLNLTENEAQRFWPIYNEYKRDVRQVMLTQRNNPKRDVIDDEQMLVDVRKRYKERFVGVIGQPRMNKFFEAEREFRGVLLNQLKNRPNKPVLQRRNSK</sequence>
<reference evidence="2 3" key="1">
    <citation type="submission" date="2019-01" db="EMBL/GenBank/DDBJ databases">
        <title>Lacibacter sp. strain TTM-7.</title>
        <authorList>
            <person name="Chen W.-M."/>
        </authorList>
    </citation>
    <scope>NUCLEOTIDE SEQUENCE [LARGE SCALE GENOMIC DNA]</scope>
    <source>
        <strain evidence="2 3">TTM-7</strain>
    </source>
</reference>
<proteinExistence type="predicted"/>
<keyword evidence="3" id="KW-1185">Reference proteome</keyword>
<name>A0A4Q1CHI3_9BACT</name>
<comment type="caution">
    <text evidence="2">The sequence shown here is derived from an EMBL/GenBank/DDBJ whole genome shotgun (WGS) entry which is preliminary data.</text>
</comment>
<feature type="signal peptide" evidence="1">
    <location>
        <begin position="1"/>
        <end position="21"/>
    </location>
</feature>
<evidence type="ECO:0000313" key="2">
    <source>
        <dbReference type="EMBL" id="RXK59371.1"/>
    </source>
</evidence>
<protein>
    <recommendedName>
        <fullName evidence="4">Sensor of ECF-type sigma factor</fullName>
    </recommendedName>
</protein>
<accession>A0A4Q1CHI3</accession>
<dbReference type="EMBL" id="SDHW01000004">
    <property type="protein sequence ID" value="RXK59371.1"/>
    <property type="molecule type" value="Genomic_DNA"/>
</dbReference>
<dbReference type="OrthoDB" id="675330at2"/>